<keyword evidence="2" id="KW-1185">Reference proteome</keyword>
<dbReference type="EMBL" id="KZ820074">
    <property type="protein sequence ID" value="PWN49267.1"/>
    <property type="molecule type" value="Genomic_DNA"/>
</dbReference>
<organism evidence="1 2">
    <name type="scientific">Violaceomyces palustris</name>
    <dbReference type="NCBI Taxonomy" id="1673888"/>
    <lineage>
        <taxon>Eukaryota</taxon>
        <taxon>Fungi</taxon>
        <taxon>Dikarya</taxon>
        <taxon>Basidiomycota</taxon>
        <taxon>Ustilaginomycotina</taxon>
        <taxon>Ustilaginomycetes</taxon>
        <taxon>Violaceomycetales</taxon>
        <taxon>Violaceomycetaceae</taxon>
        <taxon>Violaceomyces</taxon>
    </lineage>
</organism>
<evidence type="ECO:0000313" key="1">
    <source>
        <dbReference type="EMBL" id="PWN49267.1"/>
    </source>
</evidence>
<sequence length="120" mass="13502">MAGPSSSSSSKMEKRGNMERGKGNKGTIKEQGRALTHQEIWDDTALINAWQAAEDEYKLFHSRRLKASSLQADPANHEYIHRPGSETTTATESMQNLIMAWYYAGYYTALHQGFSNHPQP</sequence>
<gene>
    <name evidence="1" type="ORF">IE53DRAFT_346123</name>
</gene>
<reference evidence="1 2" key="1">
    <citation type="journal article" date="2018" name="Mol. Biol. Evol.">
        <title>Broad Genomic Sampling Reveals a Smut Pathogenic Ancestry of the Fungal Clade Ustilaginomycotina.</title>
        <authorList>
            <person name="Kijpornyongpan T."/>
            <person name="Mondo S.J."/>
            <person name="Barry K."/>
            <person name="Sandor L."/>
            <person name="Lee J."/>
            <person name="Lipzen A."/>
            <person name="Pangilinan J."/>
            <person name="LaButti K."/>
            <person name="Hainaut M."/>
            <person name="Henrissat B."/>
            <person name="Grigoriev I.V."/>
            <person name="Spatafora J.W."/>
            <person name="Aime M.C."/>
        </authorList>
    </citation>
    <scope>NUCLEOTIDE SEQUENCE [LARGE SCALE GENOMIC DNA]</scope>
    <source>
        <strain evidence="1 2">SA 807</strain>
    </source>
</reference>
<protein>
    <submittedName>
        <fullName evidence="1">Uncharacterized protein</fullName>
    </submittedName>
</protein>
<dbReference type="Proteomes" id="UP000245626">
    <property type="component" value="Unassembled WGS sequence"/>
</dbReference>
<proteinExistence type="predicted"/>
<accession>A0ACD0NTZ2</accession>
<evidence type="ECO:0000313" key="2">
    <source>
        <dbReference type="Proteomes" id="UP000245626"/>
    </source>
</evidence>
<name>A0ACD0NTZ2_9BASI</name>